<dbReference type="GO" id="GO:0008168">
    <property type="term" value="F:methyltransferase activity"/>
    <property type="evidence" value="ECO:0007669"/>
    <property type="project" value="UniProtKB-KW"/>
</dbReference>
<evidence type="ECO:0000256" key="2">
    <source>
        <dbReference type="ARBA" id="ARBA00022490"/>
    </source>
</evidence>
<dbReference type="GO" id="GO:0003723">
    <property type="term" value="F:RNA binding"/>
    <property type="evidence" value="ECO:0007669"/>
    <property type="project" value="InterPro"/>
</dbReference>
<evidence type="ECO:0000256" key="1">
    <source>
        <dbReference type="ARBA" id="ARBA00004496"/>
    </source>
</evidence>
<protein>
    <recommendedName>
        <fullName evidence="9">S-adenosylmethionine-dependent methyltransferase domain-containing protein</fullName>
    </recommendedName>
</protein>
<evidence type="ECO:0000259" key="6">
    <source>
        <dbReference type="Pfam" id="PF10672"/>
    </source>
</evidence>
<dbReference type="AlphaFoldDB" id="A0A381UP04"/>
<gene>
    <name evidence="8" type="ORF">METZ01_LOCUS82740</name>
</gene>
<dbReference type="InterPro" id="IPR036974">
    <property type="entry name" value="PUA_sf"/>
</dbReference>
<evidence type="ECO:0000259" key="7">
    <source>
        <dbReference type="Pfam" id="PF17785"/>
    </source>
</evidence>
<evidence type="ECO:0000256" key="5">
    <source>
        <dbReference type="ARBA" id="ARBA00022691"/>
    </source>
</evidence>
<dbReference type="Gene3D" id="3.40.50.150">
    <property type="entry name" value="Vaccinia Virus protein VP39"/>
    <property type="match status" value="1"/>
</dbReference>
<dbReference type="Gene3D" id="2.30.130.10">
    <property type="entry name" value="PUA domain"/>
    <property type="match status" value="1"/>
</dbReference>
<proteinExistence type="predicted"/>
<dbReference type="InterPro" id="IPR041532">
    <property type="entry name" value="RlmI-like_PUA"/>
</dbReference>
<feature type="non-terminal residue" evidence="8">
    <location>
        <position position="1"/>
    </location>
</feature>
<dbReference type="CDD" id="cd11572">
    <property type="entry name" value="RlmI_M_like"/>
    <property type="match status" value="1"/>
</dbReference>
<keyword evidence="5" id="KW-0949">S-adenosyl-L-methionine</keyword>
<feature type="domain" description="S-adenosylmethionine-dependent methyltransferase" evidence="6">
    <location>
        <begin position="160"/>
        <end position="324"/>
    </location>
</feature>
<evidence type="ECO:0000313" key="8">
    <source>
        <dbReference type="EMBL" id="SVA29886.1"/>
    </source>
</evidence>
<evidence type="ECO:0000256" key="4">
    <source>
        <dbReference type="ARBA" id="ARBA00022679"/>
    </source>
</evidence>
<evidence type="ECO:0008006" key="9">
    <source>
        <dbReference type="Google" id="ProtNLM"/>
    </source>
</evidence>
<dbReference type="Pfam" id="PF17785">
    <property type="entry name" value="PUA_3"/>
    <property type="match status" value="1"/>
</dbReference>
<dbReference type="PANTHER" id="PTHR42873:SF1">
    <property type="entry name" value="S-ADENOSYLMETHIONINE-DEPENDENT METHYLTRANSFERASE DOMAIN-CONTAINING PROTEIN"/>
    <property type="match status" value="1"/>
</dbReference>
<comment type="subcellular location">
    <subcellularLocation>
        <location evidence="1">Cytoplasm</location>
    </subcellularLocation>
</comment>
<keyword evidence="4" id="KW-0808">Transferase</keyword>
<keyword evidence="3" id="KW-0489">Methyltransferase</keyword>
<dbReference type="SUPFAM" id="SSF53335">
    <property type="entry name" value="S-adenosyl-L-methionine-dependent methyltransferases"/>
    <property type="match status" value="1"/>
</dbReference>
<organism evidence="8">
    <name type="scientific">marine metagenome</name>
    <dbReference type="NCBI Taxonomy" id="408172"/>
    <lineage>
        <taxon>unclassified sequences</taxon>
        <taxon>metagenomes</taxon>
        <taxon>ecological metagenomes</taxon>
    </lineage>
</organism>
<accession>A0A381UP04</accession>
<dbReference type="PANTHER" id="PTHR42873">
    <property type="entry name" value="RIBOSOMAL RNA LARGE SUBUNIT METHYLTRANSFERASE"/>
    <property type="match status" value="1"/>
</dbReference>
<dbReference type="GO" id="GO:0032259">
    <property type="term" value="P:methylation"/>
    <property type="evidence" value="ECO:0007669"/>
    <property type="project" value="UniProtKB-KW"/>
</dbReference>
<evidence type="ECO:0000256" key="3">
    <source>
        <dbReference type="ARBA" id="ARBA00022603"/>
    </source>
</evidence>
<dbReference type="EMBL" id="UINC01006828">
    <property type="protein sequence ID" value="SVA29886.1"/>
    <property type="molecule type" value="Genomic_DNA"/>
</dbReference>
<dbReference type="CDD" id="cd02440">
    <property type="entry name" value="AdoMet_MTases"/>
    <property type="match status" value="1"/>
</dbReference>
<dbReference type="GO" id="GO:0005737">
    <property type="term" value="C:cytoplasm"/>
    <property type="evidence" value="ECO:0007669"/>
    <property type="project" value="UniProtKB-SubCell"/>
</dbReference>
<keyword evidence="2" id="KW-0963">Cytoplasm</keyword>
<sequence length="381" mass="43590">KGYPWVFKYQLENIVTEGSSSLAVCYNHKNRFLAIGLWDPDSDLCFRVLNLFEPKEINLDFFLQRFQKALLLRKDLNEQGTTGYRVLNGENDGFPGLILDRYDKTWVIKVYTKSWFDYLDLMLEVIKSEKNVDQVVLRLARNLEKSSTYYFDGQVLFGPDPITPVRFRENNLNFQVDVINGQKTGFFLDQRDNRQQIRKISKGLSVLNVFSYTGGFSIYAISGGCRKIVEIDSNGLALKSSLQNKKLNFEESSNLEYQQIEGDAFQKLQELKSTNSQFDLVILDPPAFARKKKHRPQALRAYSRLVELGVQLVAPGGRLFSASCSVHISAEDFYRAVNYGVTSVQKQLTEISRTGHAIDHPIKFNELGYLKSVIGWVGDKK</sequence>
<dbReference type="Gene3D" id="3.30.750.80">
    <property type="entry name" value="RNA methyltransferase domain (HRMD) like"/>
    <property type="match status" value="1"/>
</dbReference>
<name>A0A381UP04_9ZZZZ</name>
<reference evidence="8" key="1">
    <citation type="submission" date="2018-05" db="EMBL/GenBank/DDBJ databases">
        <authorList>
            <person name="Lanie J.A."/>
            <person name="Ng W.-L."/>
            <person name="Kazmierczak K.M."/>
            <person name="Andrzejewski T.M."/>
            <person name="Davidsen T.M."/>
            <person name="Wayne K.J."/>
            <person name="Tettelin H."/>
            <person name="Glass J.I."/>
            <person name="Rusch D."/>
            <person name="Podicherti R."/>
            <person name="Tsui H.-C.T."/>
            <person name="Winkler M.E."/>
        </authorList>
    </citation>
    <scope>NUCLEOTIDE SEQUENCE</scope>
</reference>
<dbReference type="Pfam" id="PF10672">
    <property type="entry name" value="Methyltrans_SAM"/>
    <property type="match status" value="1"/>
</dbReference>
<dbReference type="InterPro" id="IPR019614">
    <property type="entry name" value="SAM-dep_methyl-trfase"/>
</dbReference>
<feature type="domain" description="RlmI-like PUA" evidence="7">
    <location>
        <begin position="1"/>
        <end position="49"/>
    </location>
</feature>
<dbReference type="InterPro" id="IPR029063">
    <property type="entry name" value="SAM-dependent_MTases_sf"/>
</dbReference>